<accession>A0A0V1FBA7</accession>
<dbReference type="Proteomes" id="UP000054995">
    <property type="component" value="Unassembled WGS sequence"/>
</dbReference>
<feature type="region of interest" description="Disordered" evidence="1">
    <location>
        <begin position="17"/>
        <end position="37"/>
    </location>
</feature>
<sequence length="67" mass="7610">MLKETWPVFWVLQKGHRKEGCQQTPDRPGQHPLPQETSTLVTLNLRESRVMSPADSTFEKCQNSGAT</sequence>
<reference evidence="2 3" key="1">
    <citation type="submission" date="2015-01" db="EMBL/GenBank/DDBJ databases">
        <title>Evolution of Trichinella species and genotypes.</title>
        <authorList>
            <person name="Korhonen P.K."/>
            <person name="Edoardo P."/>
            <person name="Giuseppe L.R."/>
            <person name="Gasser R.B."/>
        </authorList>
    </citation>
    <scope>NUCLEOTIDE SEQUENCE [LARGE SCALE GENOMIC DNA]</scope>
    <source>
        <strain evidence="2">ISS470</strain>
    </source>
</reference>
<comment type="caution">
    <text evidence="2">The sequence shown here is derived from an EMBL/GenBank/DDBJ whole genome shotgun (WGS) entry which is preliminary data.</text>
</comment>
<dbReference type="AlphaFoldDB" id="A0A0V1FBA7"/>
<gene>
    <name evidence="2" type="ORF">T4D_6012</name>
</gene>
<keyword evidence="3" id="KW-1185">Reference proteome</keyword>
<organism evidence="2 3">
    <name type="scientific">Trichinella pseudospiralis</name>
    <name type="common">Parasitic roundworm</name>
    <dbReference type="NCBI Taxonomy" id="6337"/>
    <lineage>
        <taxon>Eukaryota</taxon>
        <taxon>Metazoa</taxon>
        <taxon>Ecdysozoa</taxon>
        <taxon>Nematoda</taxon>
        <taxon>Enoplea</taxon>
        <taxon>Dorylaimia</taxon>
        <taxon>Trichinellida</taxon>
        <taxon>Trichinellidae</taxon>
        <taxon>Trichinella</taxon>
    </lineage>
</organism>
<evidence type="ECO:0000313" key="3">
    <source>
        <dbReference type="Proteomes" id="UP000054995"/>
    </source>
</evidence>
<evidence type="ECO:0000256" key="1">
    <source>
        <dbReference type="SAM" id="MobiDB-lite"/>
    </source>
</evidence>
<protein>
    <submittedName>
        <fullName evidence="2">Uncharacterized protein</fullName>
    </submittedName>
</protein>
<name>A0A0V1FBA7_TRIPS</name>
<dbReference type="EMBL" id="JYDT01000146">
    <property type="protein sequence ID" value="KRY83275.1"/>
    <property type="molecule type" value="Genomic_DNA"/>
</dbReference>
<proteinExistence type="predicted"/>
<evidence type="ECO:0000313" key="2">
    <source>
        <dbReference type="EMBL" id="KRY83275.1"/>
    </source>
</evidence>